<evidence type="ECO:0000256" key="1">
    <source>
        <dbReference type="ARBA" id="ARBA00022729"/>
    </source>
</evidence>
<accession>A0ABU5LSU2</accession>
<dbReference type="PANTHER" id="PTHR33619:SF3">
    <property type="entry name" value="POLYSACCHARIDE EXPORT PROTEIN GFCE-RELATED"/>
    <property type="match status" value="1"/>
</dbReference>
<dbReference type="Pfam" id="PF02563">
    <property type="entry name" value="Poly_export"/>
    <property type="match status" value="1"/>
</dbReference>
<dbReference type="Pfam" id="PF10531">
    <property type="entry name" value="SLBB"/>
    <property type="match status" value="1"/>
</dbReference>
<feature type="domain" description="Polysaccharide export protein N-terminal" evidence="3">
    <location>
        <begin position="46"/>
        <end position="122"/>
    </location>
</feature>
<feature type="chain" id="PRO_5045647583" evidence="2">
    <location>
        <begin position="20"/>
        <end position="234"/>
    </location>
</feature>
<dbReference type="PANTHER" id="PTHR33619">
    <property type="entry name" value="POLYSACCHARIDE EXPORT PROTEIN GFCE-RELATED"/>
    <property type="match status" value="1"/>
</dbReference>
<dbReference type="InterPro" id="IPR003715">
    <property type="entry name" value="Poly_export_N"/>
</dbReference>
<comment type="caution">
    <text evidence="5">The sequence shown here is derived from an EMBL/GenBank/DDBJ whole genome shotgun (WGS) entry which is preliminary data.</text>
</comment>
<name>A0ABU5LSU2_9SPHN</name>
<organism evidence="5 6">
    <name type="scientific">Sphingomonas sanguinis</name>
    <dbReference type="NCBI Taxonomy" id="33051"/>
    <lineage>
        <taxon>Bacteria</taxon>
        <taxon>Pseudomonadati</taxon>
        <taxon>Pseudomonadota</taxon>
        <taxon>Alphaproteobacteria</taxon>
        <taxon>Sphingomonadales</taxon>
        <taxon>Sphingomonadaceae</taxon>
        <taxon>Sphingomonas</taxon>
    </lineage>
</organism>
<dbReference type="EMBL" id="JAOBTW010000014">
    <property type="protein sequence ID" value="MDZ7283009.1"/>
    <property type="molecule type" value="Genomic_DNA"/>
</dbReference>
<evidence type="ECO:0000313" key="6">
    <source>
        <dbReference type="Proteomes" id="UP001292182"/>
    </source>
</evidence>
<keyword evidence="6" id="KW-1185">Reference proteome</keyword>
<dbReference type="InterPro" id="IPR049712">
    <property type="entry name" value="Poly_export"/>
</dbReference>
<protein>
    <submittedName>
        <fullName evidence="5">Polysaccharide export protein</fullName>
    </submittedName>
</protein>
<feature type="signal peptide" evidence="2">
    <location>
        <begin position="1"/>
        <end position="19"/>
    </location>
</feature>
<sequence length="234" mass="25078">MMKARSLSLLLTISMLSSACSTVPTSRWNLPSGQQAYTVIPEQAAAHPPEYRINPQDKLTITVFREPDLSVQEAPVESGGGMVLPLIGRIQAAGQTTTELSNNIATQLRTRYLVNPTVSVIVASSRSQNVTVDGAVTEAGVYELQGNTTLLQSIAMAKGATRVAELDRVAVFRTIDGKRNGAIFDVNAIRAGDQPDLPLQNGDYVVVGASNIKALWYDVLGVLPAFALFVPLVR</sequence>
<keyword evidence="1 2" id="KW-0732">Signal</keyword>
<evidence type="ECO:0000259" key="3">
    <source>
        <dbReference type="Pfam" id="PF02563"/>
    </source>
</evidence>
<feature type="domain" description="Soluble ligand binding" evidence="4">
    <location>
        <begin position="130"/>
        <end position="178"/>
    </location>
</feature>
<proteinExistence type="predicted"/>
<evidence type="ECO:0000313" key="5">
    <source>
        <dbReference type="EMBL" id="MDZ7283009.1"/>
    </source>
</evidence>
<reference evidence="6" key="1">
    <citation type="submission" date="2023-07" db="EMBL/GenBank/DDBJ databases">
        <title>Whole genome sequence analysis of rice epiphytic Sphingomonas sanguinis OsEp_Plm_15B2.</title>
        <authorList>
            <person name="Sahu K.P."/>
            <person name="Asharani P."/>
            <person name="Reddy B."/>
            <person name="Kumar A."/>
        </authorList>
    </citation>
    <scope>NUCLEOTIDE SEQUENCE [LARGE SCALE GENOMIC DNA]</scope>
    <source>
        <strain evidence="6">OsEp_Plm_15B2</strain>
    </source>
</reference>
<dbReference type="RefSeq" id="WP_322539814.1">
    <property type="nucleotide sequence ID" value="NZ_JAOBTW010000014.1"/>
</dbReference>
<evidence type="ECO:0000256" key="2">
    <source>
        <dbReference type="SAM" id="SignalP"/>
    </source>
</evidence>
<gene>
    <name evidence="5" type="ORF">N4G62_13330</name>
</gene>
<dbReference type="InterPro" id="IPR019554">
    <property type="entry name" value="Soluble_ligand-bd"/>
</dbReference>
<dbReference type="PROSITE" id="PS51257">
    <property type="entry name" value="PROKAR_LIPOPROTEIN"/>
    <property type="match status" value="1"/>
</dbReference>
<evidence type="ECO:0000259" key="4">
    <source>
        <dbReference type="Pfam" id="PF10531"/>
    </source>
</evidence>
<dbReference type="Proteomes" id="UP001292182">
    <property type="component" value="Unassembled WGS sequence"/>
</dbReference>
<dbReference type="Gene3D" id="3.10.560.10">
    <property type="entry name" value="Outer membrane lipoprotein wza domain like"/>
    <property type="match status" value="1"/>
</dbReference>